<proteinExistence type="predicted"/>
<name>Q8GAA7_PAENI</name>
<reference evidence="1" key="2">
    <citation type="submission" date="2013-12" db="EMBL/GenBank/DDBJ databases">
        <authorList>
            <person name="Mihasan M."/>
            <person name="Brandsch R."/>
        </authorList>
    </citation>
    <scope>NUCLEOTIDE SEQUENCE</scope>
    <source>
        <strain evidence="1">ATCC 49919</strain>
        <plasmid evidence="1">pAO1</plasmid>
    </source>
</reference>
<sequence length="34" mass="3972">LGMAEEPAPRWCRLFLFSLRQNETCRCSIARCRG</sequence>
<evidence type="ECO:0000313" key="1">
    <source>
        <dbReference type="EMBL" id="CAD48024.1"/>
    </source>
</evidence>
<reference evidence="1" key="1">
    <citation type="journal article" date="2003" name="J. Bacteriol.">
        <title>Sequence of the 165-kilobase catabolic plasmid pAO1 from Arthrobacter nicotinovorans and identification of a pAO1-dependent nicotine uptake system.</title>
        <authorList>
            <person name="Igloi G.L."/>
            <person name="Brandsch R."/>
        </authorList>
    </citation>
    <scope>NUCLEOTIDE SEQUENCE [LARGE SCALE GENOMIC DNA]</scope>
    <source>
        <strain evidence="1">ATCC 49919</strain>
        <plasmid evidence="1">pAO1</plasmid>
    </source>
</reference>
<dbReference type="EMBL" id="AJ507836">
    <property type="protein sequence ID" value="CAD48024.1"/>
    <property type="molecule type" value="Genomic_DNA"/>
</dbReference>
<keyword evidence="1" id="KW-0614">Plasmid</keyword>
<organism evidence="1">
    <name type="scientific">Paenarthrobacter nicotinovorans</name>
    <name type="common">Arthrobacter nicotinovorans</name>
    <dbReference type="NCBI Taxonomy" id="29320"/>
    <lineage>
        <taxon>Bacteria</taxon>
        <taxon>Bacillati</taxon>
        <taxon>Actinomycetota</taxon>
        <taxon>Actinomycetes</taxon>
        <taxon>Micrococcales</taxon>
        <taxon>Micrococcaceae</taxon>
        <taxon>Paenarthrobacter</taxon>
    </lineage>
</organism>
<protein>
    <submittedName>
        <fullName evidence="1">Uncharacterized protein</fullName>
    </submittedName>
</protein>
<feature type="non-terminal residue" evidence="1">
    <location>
        <position position="1"/>
    </location>
</feature>
<geneLocation type="plasmid" evidence="1">
    <name>pAO1</name>
</geneLocation>
<dbReference type="AlphaFoldDB" id="Q8GAA7"/>
<accession>Q8GAA7</accession>